<dbReference type="KEGG" id="cmos:111459595"/>
<evidence type="ECO:0000256" key="1">
    <source>
        <dbReference type="SAM" id="SignalP"/>
    </source>
</evidence>
<feature type="signal peptide" evidence="1">
    <location>
        <begin position="1"/>
        <end position="21"/>
    </location>
</feature>
<dbReference type="GeneID" id="111459595"/>
<keyword evidence="1" id="KW-0732">Signal</keyword>
<proteinExistence type="predicted"/>
<organism evidence="2 3">
    <name type="scientific">Cucurbita moschata</name>
    <name type="common">Winter crookneck squash</name>
    <name type="synonym">Cucurbita pepo var. moschata</name>
    <dbReference type="NCBI Taxonomy" id="3662"/>
    <lineage>
        <taxon>Eukaryota</taxon>
        <taxon>Viridiplantae</taxon>
        <taxon>Streptophyta</taxon>
        <taxon>Embryophyta</taxon>
        <taxon>Tracheophyta</taxon>
        <taxon>Spermatophyta</taxon>
        <taxon>Magnoliopsida</taxon>
        <taxon>eudicotyledons</taxon>
        <taxon>Gunneridae</taxon>
        <taxon>Pentapetalae</taxon>
        <taxon>rosids</taxon>
        <taxon>fabids</taxon>
        <taxon>Cucurbitales</taxon>
        <taxon>Cucurbitaceae</taxon>
        <taxon>Cucurbiteae</taxon>
        <taxon>Cucurbita</taxon>
    </lineage>
</organism>
<name>A0A6J1H1L0_CUCMO</name>
<sequence length="178" mass="18494">MALASLVTACLLTAMAASVEASPSTTRILKGKVSCLDCDAAYDLSEIVVMVKCEKAGKVVTATTAKDGGFATELPSDECEARLGGGRNQLYAARKDMVAEIVRVGDGSGSGDVYGTSTPLAFCSGCRCRSIGSDGGKQCKAAARKFGSSKTFDLPLPPEWGLAPSSYYFPFFPIIGIP</sequence>
<dbReference type="RefSeq" id="XP_022958347.1">
    <property type="nucleotide sequence ID" value="XM_023102579.1"/>
</dbReference>
<dbReference type="AlphaFoldDB" id="A0A6J1H1L0"/>
<dbReference type="Proteomes" id="UP000504609">
    <property type="component" value="Unplaced"/>
</dbReference>
<reference evidence="3" key="1">
    <citation type="submission" date="2025-08" db="UniProtKB">
        <authorList>
            <consortium name="RefSeq"/>
        </authorList>
    </citation>
    <scope>IDENTIFICATION</scope>
    <source>
        <tissue evidence="3">Young leaves</tissue>
    </source>
</reference>
<evidence type="ECO:0000313" key="2">
    <source>
        <dbReference type="Proteomes" id="UP000504609"/>
    </source>
</evidence>
<gene>
    <name evidence="3" type="primary">LOC111459595</name>
</gene>
<accession>A0A6J1H1L0</accession>
<protein>
    <submittedName>
        <fullName evidence="3">Uncharacterized protein LOC111459595</fullName>
    </submittedName>
</protein>
<evidence type="ECO:0000313" key="3">
    <source>
        <dbReference type="RefSeq" id="XP_022958347.1"/>
    </source>
</evidence>
<feature type="chain" id="PRO_5026990685" evidence="1">
    <location>
        <begin position="22"/>
        <end position="178"/>
    </location>
</feature>
<keyword evidence="2" id="KW-1185">Reference proteome</keyword>